<name>A0A841DIP0_PLAVE</name>
<dbReference type="RefSeq" id="WP_221474543.1">
    <property type="nucleotide sequence ID" value="NZ_BAAAWZ010000004.1"/>
</dbReference>
<reference evidence="1 2" key="1">
    <citation type="submission" date="2020-08" db="EMBL/GenBank/DDBJ databases">
        <title>Genomic Encyclopedia of Type Strains, Phase III (KMG-III): the genomes of soil and plant-associated and newly described type strains.</title>
        <authorList>
            <person name="Whitman W."/>
        </authorList>
    </citation>
    <scope>NUCLEOTIDE SEQUENCE [LARGE SCALE GENOMIC DNA]</scope>
    <source>
        <strain evidence="1 2">CECT 3303</strain>
    </source>
</reference>
<dbReference type="Proteomes" id="UP000562352">
    <property type="component" value="Unassembled WGS sequence"/>
</dbReference>
<accession>A0A841DIP0</accession>
<protein>
    <submittedName>
        <fullName evidence="1">Uncharacterized protein</fullName>
    </submittedName>
</protein>
<dbReference type="EMBL" id="JACHJJ010000043">
    <property type="protein sequence ID" value="MBB5967945.1"/>
    <property type="molecule type" value="Genomic_DNA"/>
</dbReference>
<evidence type="ECO:0000313" key="1">
    <source>
        <dbReference type="EMBL" id="MBB5967945.1"/>
    </source>
</evidence>
<sequence length="105" mass="10880">MNGVTIRGVQTDGFVHAPFDPQSAVGEGAPVDPSKLEVGDIVRARVQRSVCLHLASAVDASAGRVQIGNNRGRMNGWTGHDRVFGICVSTDGVAGLGVEGKQRAA</sequence>
<keyword evidence="2" id="KW-1185">Reference proteome</keyword>
<dbReference type="AlphaFoldDB" id="A0A841DIP0"/>
<proteinExistence type="predicted"/>
<organism evidence="1 2">
    <name type="scientific">Planomonospora venezuelensis</name>
    <dbReference type="NCBI Taxonomy" id="1999"/>
    <lineage>
        <taxon>Bacteria</taxon>
        <taxon>Bacillati</taxon>
        <taxon>Actinomycetota</taxon>
        <taxon>Actinomycetes</taxon>
        <taxon>Streptosporangiales</taxon>
        <taxon>Streptosporangiaceae</taxon>
        <taxon>Planomonospora</taxon>
    </lineage>
</organism>
<gene>
    <name evidence="1" type="ORF">FHS22_007263</name>
</gene>
<comment type="caution">
    <text evidence="1">The sequence shown here is derived from an EMBL/GenBank/DDBJ whole genome shotgun (WGS) entry which is preliminary data.</text>
</comment>
<evidence type="ECO:0000313" key="2">
    <source>
        <dbReference type="Proteomes" id="UP000562352"/>
    </source>
</evidence>